<dbReference type="AlphaFoldDB" id="A0A1R3GRN0"/>
<protein>
    <submittedName>
        <fullName evidence="2">Uncharacterized protein</fullName>
    </submittedName>
</protein>
<organism evidence="2 3">
    <name type="scientific">Corchorus capsularis</name>
    <name type="common">Jute</name>
    <dbReference type="NCBI Taxonomy" id="210143"/>
    <lineage>
        <taxon>Eukaryota</taxon>
        <taxon>Viridiplantae</taxon>
        <taxon>Streptophyta</taxon>
        <taxon>Embryophyta</taxon>
        <taxon>Tracheophyta</taxon>
        <taxon>Spermatophyta</taxon>
        <taxon>Magnoliopsida</taxon>
        <taxon>eudicotyledons</taxon>
        <taxon>Gunneridae</taxon>
        <taxon>Pentapetalae</taxon>
        <taxon>rosids</taxon>
        <taxon>malvids</taxon>
        <taxon>Malvales</taxon>
        <taxon>Malvaceae</taxon>
        <taxon>Grewioideae</taxon>
        <taxon>Apeibeae</taxon>
        <taxon>Corchorus</taxon>
    </lineage>
</organism>
<sequence>GLRVGPPMNSAPLSSSHGGIGSTSSTLTNAPGRSIMSLFQRRHYQSY</sequence>
<dbReference type="EMBL" id="AWWV01013654">
    <property type="protein sequence ID" value="OMO60721.1"/>
    <property type="molecule type" value="Genomic_DNA"/>
</dbReference>
<proteinExistence type="predicted"/>
<evidence type="ECO:0000313" key="3">
    <source>
        <dbReference type="Proteomes" id="UP000188268"/>
    </source>
</evidence>
<feature type="compositionally biased region" description="Low complexity" evidence="1">
    <location>
        <begin position="14"/>
        <end position="28"/>
    </location>
</feature>
<reference evidence="2 3" key="1">
    <citation type="submission" date="2013-09" db="EMBL/GenBank/DDBJ databases">
        <title>Corchorus capsularis genome sequencing.</title>
        <authorList>
            <person name="Alam M."/>
            <person name="Haque M.S."/>
            <person name="Islam M.S."/>
            <person name="Emdad E.M."/>
            <person name="Islam M.M."/>
            <person name="Ahmed B."/>
            <person name="Halim A."/>
            <person name="Hossen Q.M.M."/>
            <person name="Hossain M.Z."/>
            <person name="Ahmed R."/>
            <person name="Khan M.M."/>
            <person name="Islam R."/>
            <person name="Rashid M.M."/>
            <person name="Khan S.A."/>
            <person name="Rahman M.S."/>
            <person name="Alam M."/>
        </authorList>
    </citation>
    <scope>NUCLEOTIDE SEQUENCE [LARGE SCALE GENOMIC DNA]</scope>
    <source>
        <strain evidence="3">cv. CVL-1</strain>
        <tissue evidence="2">Whole seedling</tissue>
    </source>
</reference>
<comment type="caution">
    <text evidence="2">The sequence shown here is derived from an EMBL/GenBank/DDBJ whole genome shotgun (WGS) entry which is preliminary data.</text>
</comment>
<feature type="non-terminal residue" evidence="2">
    <location>
        <position position="1"/>
    </location>
</feature>
<name>A0A1R3GRN0_COCAP</name>
<gene>
    <name evidence="2" type="ORF">CCACVL1_23923</name>
</gene>
<keyword evidence="3" id="KW-1185">Reference proteome</keyword>
<accession>A0A1R3GRN0</accession>
<dbReference type="Proteomes" id="UP000188268">
    <property type="component" value="Unassembled WGS sequence"/>
</dbReference>
<feature type="region of interest" description="Disordered" evidence="1">
    <location>
        <begin position="1"/>
        <end position="35"/>
    </location>
</feature>
<evidence type="ECO:0000256" key="1">
    <source>
        <dbReference type="SAM" id="MobiDB-lite"/>
    </source>
</evidence>
<dbReference type="Gramene" id="OMO60721">
    <property type="protein sequence ID" value="OMO60721"/>
    <property type="gene ID" value="CCACVL1_23923"/>
</dbReference>
<evidence type="ECO:0000313" key="2">
    <source>
        <dbReference type="EMBL" id="OMO60721.1"/>
    </source>
</evidence>